<accession>A0A508TEW4</accession>
<evidence type="ECO:0000259" key="1">
    <source>
        <dbReference type="Pfam" id="PF13472"/>
    </source>
</evidence>
<organism evidence="2 3">
    <name type="scientific">Bradyrhizobium ivorense</name>
    <dbReference type="NCBI Taxonomy" id="2511166"/>
    <lineage>
        <taxon>Bacteria</taxon>
        <taxon>Pseudomonadati</taxon>
        <taxon>Pseudomonadota</taxon>
        <taxon>Alphaproteobacteria</taxon>
        <taxon>Hyphomicrobiales</taxon>
        <taxon>Nitrobacteraceae</taxon>
        <taxon>Bradyrhizobium</taxon>
    </lineage>
</organism>
<dbReference type="OrthoDB" id="8355047at2"/>
<dbReference type="EMBL" id="CAADFC020000016">
    <property type="protein sequence ID" value="VIO72724.1"/>
    <property type="molecule type" value="Genomic_DNA"/>
</dbReference>
<evidence type="ECO:0000313" key="3">
    <source>
        <dbReference type="Proteomes" id="UP000328092"/>
    </source>
</evidence>
<dbReference type="InterPro" id="IPR036514">
    <property type="entry name" value="SGNH_hydro_sf"/>
</dbReference>
<dbReference type="CDD" id="cd00229">
    <property type="entry name" value="SGNH_hydrolase"/>
    <property type="match status" value="1"/>
</dbReference>
<dbReference type="Pfam" id="PF13472">
    <property type="entry name" value="Lipase_GDSL_2"/>
    <property type="match status" value="1"/>
</dbReference>
<dbReference type="RefSeq" id="WP_139861557.1">
    <property type="nucleotide sequence ID" value="NZ_CAADFC020000016.1"/>
</dbReference>
<reference evidence="2" key="1">
    <citation type="submission" date="2019-02" db="EMBL/GenBank/DDBJ databases">
        <authorList>
            <person name="Pothier F.J."/>
        </authorList>
    </citation>
    <scope>NUCLEOTIDE SEQUENCE</scope>
    <source>
        <strain evidence="2">CI-1B</strain>
    </source>
</reference>
<dbReference type="Gene3D" id="3.40.50.1110">
    <property type="entry name" value="SGNH hydrolase"/>
    <property type="match status" value="1"/>
</dbReference>
<dbReference type="InterPro" id="IPR013830">
    <property type="entry name" value="SGNH_hydro"/>
</dbReference>
<feature type="domain" description="SGNH hydrolase-type esterase" evidence="1">
    <location>
        <begin position="65"/>
        <end position="192"/>
    </location>
</feature>
<dbReference type="GO" id="GO:0016788">
    <property type="term" value="F:hydrolase activity, acting on ester bonds"/>
    <property type="evidence" value="ECO:0007669"/>
    <property type="project" value="UniProtKB-ARBA"/>
</dbReference>
<proteinExistence type="predicted"/>
<evidence type="ECO:0000313" key="2">
    <source>
        <dbReference type="EMBL" id="VIO72724.1"/>
    </source>
</evidence>
<dbReference type="SUPFAM" id="SSF52266">
    <property type="entry name" value="SGNH hydrolase"/>
    <property type="match status" value="1"/>
</dbReference>
<sequence>MRRALPWILAAVFLVGFVASFSELQRMRKRFGEASQHTFHDHAEVREFMIRAALAEAAAPIVVLGDSVTEMAPLPRQLCGHPVVNAGVGGQTIQEASRLAARLLKDPAFLVALTVGANDIGSSTAQRDFGELIDTVKTLSTRPPVVAAVADALTNAAIGAAAAARAVQFVDPELPSGSKMTDSKHFTATGYKTWLPALEAAISKECGTLIAGPN</sequence>
<name>A0A508TEW4_9BRAD</name>
<protein>
    <recommendedName>
        <fullName evidence="1">SGNH hydrolase-type esterase domain-containing protein</fullName>
    </recommendedName>
</protein>
<keyword evidence="3" id="KW-1185">Reference proteome</keyword>
<gene>
    <name evidence="2" type="ORF">CI1B_43700</name>
</gene>
<dbReference type="AlphaFoldDB" id="A0A508TEW4"/>
<comment type="caution">
    <text evidence="2">The sequence shown here is derived from an EMBL/GenBank/DDBJ whole genome shotgun (WGS) entry which is preliminary data.</text>
</comment>
<dbReference type="Proteomes" id="UP000328092">
    <property type="component" value="Unassembled WGS sequence"/>
</dbReference>